<keyword evidence="2" id="KW-1185">Reference proteome</keyword>
<evidence type="ECO:0000313" key="2">
    <source>
        <dbReference type="Proteomes" id="UP001417504"/>
    </source>
</evidence>
<dbReference type="Proteomes" id="UP001417504">
    <property type="component" value="Unassembled WGS sequence"/>
</dbReference>
<dbReference type="EMBL" id="JBBNAE010000008">
    <property type="protein sequence ID" value="KAK9103095.1"/>
    <property type="molecule type" value="Genomic_DNA"/>
</dbReference>
<evidence type="ECO:0000313" key="1">
    <source>
        <dbReference type="EMBL" id="KAK9103095.1"/>
    </source>
</evidence>
<comment type="caution">
    <text evidence="1">The sequence shown here is derived from an EMBL/GenBank/DDBJ whole genome shotgun (WGS) entry which is preliminary data.</text>
</comment>
<protein>
    <submittedName>
        <fullName evidence="1">Uncharacterized protein</fullName>
    </submittedName>
</protein>
<accession>A0AAP0I0D3</accession>
<sequence length="49" mass="5537">MAGVDRWCLAGVIASWLKGLKGVSIEHKPTRVSLSLKLNKYRSRMPLLR</sequence>
<gene>
    <name evidence="1" type="ORF">Sjap_020349</name>
</gene>
<dbReference type="AlphaFoldDB" id="A0AAP0I0D3"/>
<proteinExistence type="predicted"/>
<organism evidence="1 2">
    <name type="scientific">Stephania japonica</name>
    <dbReference type="NCBI Taxonomy" id="461633"/>
    <lineage>
        <taxon>Eukaryota</taxon>
        <taxon>Viridiplantae</taxon>
        <taxon>Streptophyta</taxon>
        <taxon>Embryophyta</taxon>
        <taxon>Tracheophyta</taxon>
        <taxon>Spermatophyta</taxon>
        <taxon>Magnoliopsida</taxon>
        <taxon>Ranunculales</taxon>
        <taxon>Menispermaceae</taxon>
        <taxon>Menispermoideae</taxon>
        <taxon>Cissampelideae</taxon>
        <taxon>Stephania</taxon>
    </lineage>
</organism>
<reference evidence="1 2" key="1">
    <citation type="submission" date="2024-01" db="EMBL/GenBank/DDBJ databases">
        <title>Genome assemblies of Stephania.</title>
        <authorList>
            <person name="Yang L."/>
        </authorList>
    </citation>
    <scope>NUCLEOTIDE SEQUENCE [LARGE SCALE GENOMIC DNA]</scope>
    <source>
        <strain evidence="1">QJT</strain>
        <tissue evidence="1">Leaf</tissue>
    </source>
</reference>
<name>A0AAP0I0D3_9MAGN</name>